<keyword evidence="3 4" id="KW-0687">Ribonucleoprotein</keyword>
<sequence length="177" mass="19377">MSRIAKYPIEIPAEVQAKIDGENIVVSGKLGTLTQFLNKDVKVELLDNKISFSLVQVTEQSKAMIGTLRALISNMVIGVSKGFERKLLLVGVGYRASVQNNTVKLQLGFSHDVLYSLPTGISAEIASPTEILIKGIDKQAVGQVAAKIRSYRSPEPYKGKGIRYADEKVMLKEAKKK</sequence>
<organism evidence="8 9">
    <name type="scientific">Candidatus Kinetoplastidibacterium crithidiae TCC036E</name>
    <dbReference type="NCBI Taxonomy" id="1208918"/>
    <lineage>
        <taxon>Bacteria</taxon>
        <taxon>Pseudomonadati</taxon>
        <taxon>Pseudomonadota</taxon>
        <taxon>Betaproteobacteria</taxon>
        <taxon>Candidatus Kinetoplastidibacterium</taxon>
    </lineage>
</organism>
<dbReference type="PANTHER" id="PTHR11655:SF14">
    <property type="entry name" value="LARGE RIBOSOMAL SUBUNIT PROTEIN UL6M"/>
    <property type="match status" value="1"/>
</dbReference>
<dbReference type="HAMAP" id="MF_01365_B">
    <property type="entry name" value="Ribosomal_uL6_B"/>
    <property type="match status" value="1"/>
</dbReference>
<dbReference type="SUPFAM" id="SSF56053">
    <property type="entry name" value="Ribosomal protein L6"/>
    <property type="match status" value="2"/>
</dbReference>
<reference evidence="8 9" key="1">
    <citation type="journal article" date="2013" name="Genome Biol. Evol.">
        <title>Genome evolution and phylogenomic analysis of candidatus kinetoplastibacterium, the betaproteobacterial endosymbionts of strigomonas and angomonas.</title>
        <authorList>
            <person name="Alves J.M."/>
            <person name="Serrano M.G."/>
            <person name="Maia da Silva F."/>
            <person name="Voegtly L.J."/>
            <person name="Matveyev A.V."/>
            <person name="Teixeira M.M."/>
            <person name="Camargo E.P."/>
            <person name="Buck G.A."/>
        </authorList>
    </citation>
    <scope>NUCLEOTIDE SEQUENCE [LARGE SCALE GENOMIC DNA]</scope>
    <source>
        <strain evidence="8 9">TCC036E</strain>
    </source>
</reference>
<dbReference type="GO" id="GO:0003735">
    <property type="term" value="F:structural constituent of ribosome"/>
    <property type="evidence" value="ECO:0007669"/>
    <property type="project" value="UniProtKB-UniRule"/>
</dbReference>
<dbReference type="PIRSF" id="PIRSF002162">
    <property type="entry name" value="Ribosomal_L6"/>
    <property type="match status" value="1"/>
</dbReference>
<dbReference type="PATRIC" id="fig|1208918.3.peg.696"/>
<evidence type="ECO:0000313" key="9">
    <source>
        <dbReference type="Proteomes" id="UP000011686"/>
    </source>
</evidence>
<dbReference type="InterPro" id="IPR019906">
    <property type="entry name" value="Ribosomal_uL6_bac-type"/>
</dbReference>
<dbReference type="STRING" id="1208918.CDEE_0170"/>
<name>M1M7E7_9PROT</name>
<dbReference type="GO" id="GO:0019843">
    <property type="term" value="F:rRNA binding"/>
    <property type="evidence" value="ECO:0007669"/>
    <property type="project" value="UniProtKB-UniRule"/>
</dbReference>
<dbReference type="RefSeq" id="WP_015238813.1">
    <property type="nucleotide sequence ID" value="NC_020283.1"/>
</dbReference>
<evidence type="ECO:0000256" key="4">
    <source>
        <dbReference type="HAMAP-Rule" id="MF_01365"/>
    </source>
</evidence>
<dbReference type="KEGG" id="kct:CDEE_0170"/>
<accession>M1M7E7</accession>
<dbReference type="NCBIfam" id="TIGR03654">
    <property type="entry name" value="L6_bact"/>
    <property type="match status" value="1"/>
</dbReference>
<evidence type="ECO:0000256" key="6">
    <source>
        <dbReference type="RuleBase" id="RU003870"/>
    </source>
</evidence>
<evidence type="ECO:0000256" key="5">
    <source>
        <dbReference type="RuleBase" id="RU003869"/>
    </source>
</evidence>
<protein>
    <recommendedName>
        <fullName evidence="4">Large ribosomal subunit protein uL6</fullName>
    </recommendedName>
</protein>
<evidence type="ECO:0000256" key="2">
    <source>
        <dbReference type="ARBA" id="ARBA00022980"/>
    </source>
</evidence>
<evidence type="ECO:0000256" key="1">
    <source>
        <dbReference type="ARBA" id="ARBA00009356"/>
    </source>
</evidence>
<keyword evidence="9" id="KW-1185">Reference proteome</keyword>
<evidence type="ECO:0000256" key="3">
    <source>
        <dbReference type="ARBA" id="ARBA00023274"/>
    </source>
</evidence>
<dbReference type="Gene3D" id="3.90.930.12">
    <property type="entry name" value="Ribosomal protein L6, alpha-beta domain"/>
    <property type="match status" value="2"/>
</dbReference>
<gene>
    <name evidence="4" type="primary">rplF</name>
    <name evidence="8" type="ORF">CDEE_0170</name>
</gene>
<dbReference type="InterPro" id="IPR000702">
    <property type="entry name" value="Ribosomal_uL6-like"/>
</dbReference>
<dbReference type="PROSITE" id="PS00525">
    <property type="entry name" value="RIBOSOMAL_L6_1"/>
    <property type="match status" value="1"/>
</dbReference>
<feature type="domain" description="Large ribosomal subunit protein uL6 alpha-beta" evidence="7">
    <location>
        <begin position="90"/>
        <end position="164"/>
    </location>
</feature>
<dbReference type="Proteomes" id="UP000011686">
    <property type="component" value="Chromosome"/>
</dbReference>
<dbReference type="InterPro" id="IPR020040">
    <property type="entry name" value="Ribosomal_uL6_a/b-dom"/>
</dbReference>
<keyword evidence="4 6" id="KW-0699">rRNA-binding</keyword>
<comment type="subunit">
    <text evidence="4">Part of the 50S ribosomal subunit.</text>
</comment>
<dbReference type="InterPro" id="IPR036789">
    <property type="entry name" value="Ribosomal_uL6-like_a/b-dom_sf"/>
</dbReference>
<evidence type="ECO:0000259" key="7">
    <source>
        <dbReference type="Pfam" id="PF00347"/>
    </source>
</evidence>
<keyword evidence="2 4" id="KW-0689">Ribosomal protein</keyword>
<dbReference type="PRINTS" id="PR00059">
    <property type="entry name" value="RIBOSOMALL6"/>
</dbReference>
<dbReference type="eggNOG" id="COG0097">
    <property type="taxonomic scope" value="Bacteria"/>
</dbReference>
<evidence type="ECO:0000313" key="8">
    <source>
        <dbReference type="EMBL" id="AGF47995.1"/>
    </source>
</evidence>
<feature type="domain" description="Large ribosomal subunit protein uL6 alpha-beta" evidence="7">
    <location>
        <begin position="11"/>
        <end position="82"/>
    </location>
</feature>
<dbReference type="HOGENOM" id="CLU_065464_1_2_4"/>
<dbReference type="EMBL" id="CP003804">
    <property type="protein sequence ID" value="AGF47995.1"/>
    <property type="molecule type" value="Genomic_DNA"/>
</dbReference>
<comment type="function">
    <text evidence="4 6">This protein binds to the 23S rRNA, and is important in its secondary structure. It is located near the subunit interface in the base of the L7/L12 stalk, and near the tRNA binding site of the peptidyltransferase center.</text>
</comment>
<dbReference type="PANTHER" id="PTHR11655">
    <property type="entry name" value="60S/50S RIBOSOMAL PROTEIN L6/L9"/>
    <property type="match status" value="1"/>
</dbReference>
<dbReference type="FunFam" id="3.90.930.12:FF:000001">
    <property type="entry name" value="50S ribosomal protein L6"/>
    <property type="match status" value="1"/>
</dbReference>
<dbReference type="Pfam" id="PF00347">
    <property type="entry name" value="Ribosomal_L6"/>
    <property type="match status" value="2"/>
</dbReference>
<dbReference type="GO" id="GO:0022625">
    <property type="term" value="C:cytosolic large ribosomal subunit"/>
    <property type="evidence" value="ECO:0007669"/>
    <property type="project" value="UniProtKB-UniRule"/>
</dbReference>
<dbReference type="GO" id="GO:0002181">
    <property type="term" value="P:cytoplasmic translation"/>
    <property type="evidence" value="ECO:0007669"/>
    <property type="project" value="TreeGrafter"/>
</dbReference>
<dbReference type="InterPro" id="IPR002358">
    <property type="entry name" value="Ribosomal_uL6_CS"/>
</dbReference>
<dbReference type="AlphaFoldDB" id="M1M7E7"/>
<comment type="similarity">
    <text evidence="1 4 5">Belongs to the universal ribosomal protein uL6 family.</text>
</comment>
<proteinExistence type="inferred from homology"/>
<keyword evidence="4 6" id="KW-0694">RNA-binding</keyword>